<sequence length="150" mass="16510">MRIWCFSCFTDEEEDVNSGRVKKQSSLATAMENNNNGDGDFGENERATRVSSWRLCAEMLAREEEGEAAELERLWTSEIRLHQLVQGESSNAAPSAAAAAAEDSTMEEADHDSHHKRAKVYSGLPECRSVSKVSSDAGNSGSLVERTRKI</sequence>
<evidence type="ECO:0000313" key="2">
    <source>
        <dbReference type="Proteomes" id="UP000694864"/>
    </source>
</evidence>
<name>A0ABM0U5T7_CAMSA</name>
<dbReference type="Proteomes" id="UP000694864">
    <property type="component" value="Chromosome 10"/>
</dbReference>
<feature type="compositionally biased region" description="Low complexity" evidence="1">
    <location>
        <begin position="88"/>
        <end position="103"/>
    </location>
</feature>
<gene>
    <name evidence="3" type="primary">LOC104720002</name>
</gene>
<dbReference type="GeneID" id="104720002"/>
<proteinExistence type="predicted"/>
<feature type="compositionally biased region" description="Polar residues" evidence="1">
    <location>
        <begin position="131"/>
        <end position="142"/>
    </location>
</feature>
<organism evidence="2 3">
    <name type="scientific">Camelina sativa</name>
    <name type="common">False flax</name>
    <name type="synonym">Myagrum sativum</name>
    <dbReference type="NCBI Taxonomy" id="90675"/>
    <lineage>
        <taxon>Eukaryota</taxon>
        <taxon>Viridiplantae</taxon>
        <taxon>Streptophyta</taxon>
        <taxon>Embryophyta</taxon>
        <taxon>Tracheophyta</taxon>
        <taxon>Spermatophyta</taxon>
        <taxon>Magnoliopsida</taxon>
        <taxon>eudicotyledons</taxon>
        <taxon>Gunneridae</taxon>
        <taxon>Pentapetalae</taxon>
        <taxon>rosids</taxon>
        <taxon>malvids</taxon>
        <taxon>Brassicales</taxon>
        <taxon>Brassicaceae</taxon>
        <taxon>Camelineae</taxon>
        <taxon>Camelina</taxon>
    </lineage>
</organism>
<dbReference type="RefSeq" id="XP_010436278.1">
    <property type="nucleotide sequence ID" value="XM_010437976.2"/>
</dbReference>
<evidence type="ECO:0000256" key="1">
    <source>
        <dbReference type="SAM" id="MobiDB-lite"/>
    </source>
</evidence>
<accession>A0ABM0U5T7</accession>
<reference evidence="3" key="2">
    <citation type="submission" date="2025-08" db="UniProtKB">
        <authorList>
            <consortium name="RefSeq"/>
        </authorList>
    </citation>
    <scope>IDENTIFICATION</scope>
    <source>
        <tissue evidence="3">Leaf</tissue>
    </source>
</reference>
<protein>
    <submittedName>
        <fullName evidence="3">F-box/LRR-repeat protein 15-like</fullName>
    </submittedName>
</protein>
<reference evidence="2" key="1">
    <citation type="journal article" date="2014" name="Nat. Commun.">
        <title>The emerging biofuel crop Camelina sativa retains a highly undifferentiated hexaploid genome structure.</title>
        <authorList>
            <person name="Kagale S."/>
            <person name="Koh C."/>
            <person name="Nixon J."/>
            <person name="Bollina V."/>
            <person name="Clarke W.E."/>
            <person name="Tuteja R."/>
            <person name="Spillane C."/>
            <person name="Robinson S.J."/>
            <person name="Links M.G."/>
            <person name="Clarke C."/>
            <person name="Higgins E.E."/>
            <person name="Huebert T."/>
            <person name="Sharpe A.G."/>
            <person name="Parkin I.A."/>
        </authorList>
    </citation>
    <scope>NUCLEOTIDE SEQUENCE [LARGE SCALE GENOMIC DNA]</scope>
    <source>
        <strain evidence="2">cv. DH55</strain>
    </source>
</reference>
<keyword evidence="2" id="KW-1185">Reference proteome</keyword>
<feature type="region of interest" description="Disordered" evidence="1">
    <location>
        <begin position="86"/>
        <end position="150"/>
    </location>
</feature>
<evidence type="ECO:0000313" key="3">
    <source>
        <dbReference type="RefSeq" id="XP_010436278.1"/>
    </source>
</evidence>